<dbReference type="Gene3D" id="3.40.50.10420">
    <property type="entry name" value="NagB/RpiA/CoA transferase-like"/>
    <property type="match status" value="1"/>
</dbReference>
<dbReference type="Proteomes" id="UP001154322">
    <property type="component" value="Unassembled WGS sequence"/>
</dbReference>
<evidence type="ECO:0000256" key="4">
    <source>
        <dbReference type="RuleBase" id="RU361279"/>
    </source>
</evidence>
<dbReference type="RefSeq" id="WP_249725218.1">
    <property type="nucleotide sequence ID" value="NZ_CALYLO010000016.1"/>
</dbReference>
<evidence type="ECO:0000256" key="3">
    <source>
        <dbReference type="ARBA" id="ARBA00022840"/>
    </source>
</evidence>
<dbReference type="InterPro" id="IPR037171">
    <property type="entry name" value="NagB/RpiA_transferase-like"/>
</dbReference>
<organism evidence="5 6">
    <name type="scientific">Paenibacillus melissococcoides</name>
    <dbReference type="NCBI Taxonomy" id="2912268"/>
    <lineage>
        <taxon>Bacteria</taxon>
        <taxon>Bacillati</taxon>
        <taxon>Bacillota</taxon>
        <taxon>Bacilli</taxon>
        <taxon>Bacillales</taxon>
        <taxon>Paenibacillaceae</taxon>
        <taxon>Paenibacillus</taxon>
    </lineage>
</organism>
<evidence type="ECO:0000313" key="6">
    <source>
        <dbReference type="Proteomes" id="UP001154322"/>
    </source>
</evidence>
<gene>
    <name evidence="5" type="ORF">WJ0W_006615</name>
</gene>
<accession>A0ABM9GCF0</accession>
<evidence type="ECO:0000256" key="2">
    <source>
        <dbReference type="ARBA" id="ARBA00022741"/>
    </source>
</evidence>
<dbReference type="InterPro" id="IPR002698">
    <property type="entry name" value="FTHF_cligase"/>
</dbReference>
<dbReference type="PANTHER" id="PTHR23407">
    <property type="entry name" value="ATPASE INHIBITOR/5-FORMYLTETRAHYDROFOLATE CYCLO-LIGASE"/>
    <property type="match status" value="1"/>
</dbReference>
<keyword evidence="6" id="KW-1185">Reference proteome</keyword>
<keyword evidence="3 4" id="KW-0067">ATP-binding</keyword>
<dbReference type="EC" id="6.3.3.2" evidence="4"/>
<protein>
    <recommendedName>
        <fullName evidence="4">5-formyltetrahydrofolate cyclo-ligase</fullName>
        <ecNumber evidence="4">6.3.3.2</ecNumber>
    </recommendedName>
</protein>
<comment type="cofactor">
    <cofactor evidence="4">
        <name>Mg(2+)</name>
        <dbReference type="ChEBI" id="CHEBI:18420"/>
    </cofactor>
</comment>
<dbReference type="NCBIfam" id="TIGR02727">
    <property type="entry name" value="MTHFS_bact"/>
    <property type="match status" value="1"/>
</dbReference>
<comment type="caution">
    <text evidence="5">The sequence shown here is derived from an EMBL/GenBank/DDBJ whole genome shotgun (WGS) entry which is preliminary data.</text>
</comment>
<dbReference type="PANTHER" id="PTHR23407:SF1">
    <property type="entry name" value="5-FORMYLTETRAHYDROFOLATE CYCLO-LIGASE"/>
    <property type="match status" value="1"/>
</dbReference>
<evidence type="ECO:0000256" key="1">
    <source>
        <dbReference type="ARBA" id="ARBA00010638"/>
    </source>
</evidence>
<comment type="similarity">
    <text evidence="1 4">Belongs to the 5-formyltetrahydrofolate cyclo-ligase family.</text>
</comment>
<dbReference type="SUPFAM" id="SSF100950">
    <property type="entry name" value="NagB/RpiA/CoA transferase-like"/>
    <property type="match status" value="1"/>
</dbReference>
<name>A0ABM9GCF0_9BACL</name>
<dbReference type="PIRSF" id="PIRSF006806">
    <property type="entry name" value="FTHF_cligase"/>
    <property type="match status" value="1"/>
</dbReference>
<proteinExistence type="inferred from homology"/>
<dbReference type="InterPro" id="IPR024185">
    <property type="entry name" value="FTHF_cligase-like_sf"/>
</dbReference>
<dbReference type="EMBL" id="CALYLO010000016">
    <property type="protein sequence ID" value="CAH8249430.1"/>
    <property type="molecule type" value="Genomic_DNA"/>
</dbReference>
<dbReference type="Pfam" id="PF01812">
    <property type="entry name" value="5-FTHF_cyc-lig"/>
    <property type="match status" value="1"/>
</dbReference>
<keyword evidence="2 4" id="KW-0547">Nucleotide-binding</keyword>
<evidence type="ECO:0000313" key="5">
    <source>
        <dbReference type="EMBL" id="CAH8249430.1"/>
    </source>
</evidence>
<reference evidence="5" key="1">
    <citation type="submission" date="2022-06" db="EMBL/GenBank/DDBJ databases">
        <authorList>
            <person name="Dietemann V."/>
            <person name="Ory F."/>
            <person name="Dainat B."/>
            <person name="Oberhansli S."/>
        </authorList>
    </citation>
    <scope>NUCLEOTIDE SEQUENCE</scope>
    <source>
        <strain evidence="5">Ena-SAMPLE-TAB-26-04-2022-14:26:32:270-5432</strain>
    </source>
</reference>
<comment type="catalytic activity">
    <reaction evidence="4">
        <text>(6S)-5-formyl-5,6,7,8-tetrahydrofolate + ATP = (6R)-5,10-methenyltetrahydrofolate + ADP + phosphate</text>
        <dbReference type="Rhea" id="RHEA:10488"/>
        <dbReference type="ChEBI" id="CHEBI:30616"/>
        <dbReference type="ChEBI" id="CHEBI:43474"/>
        <dbReference type="ChEBI" id="CHEBI:57455"/>
        <dbReference type="ChEBI" id="CHEBI:57457"/>
        <dbReference type="ChEBI" id="CHEBI:456216"/>
        <dbReference type="EC" id="6.3.3.2"/>
    </reaction>
</comment>
<sequence>MTAAEEKRMLRLQYKARRQAVGPQERESSSEAVCRRAYPFMKALRERHGRPLHLCAYFPFGNELDITALLLDCRKRGDAVYLPRTDAASRTMSLHPWTEHTVFTSGTFGLQEPGPETERLDPEHWDKLDAIFVPGIAYDRQGGRLGLGAGYYDRFWHAYLEALDRAPLERRRADRAVRLGCIYSWQLAERVPMEAHDIAVDWLITEDEIIACAADAELPLTGRNGGRE</sequence>
<keyword evidence="4" id="KW-0460">Magnesium</keyword>
<keyword evidence="4" id="KW-0479">Metal-binding</keyword>